<keyword evidence="8" id="KW-1185">Reference proteome</keyword>
<feature type="transmembrane region" description="Helical" evidence="6">
    <location>
        <begin position="215"/>
        <end position="234"/>
    </location>
</feature>
<feature type="transmembrane region" description="Helical" evidence="6">
    <location>
        <begin position="109"/>
        <end position="128"/>
    </location>
</feature>
<evidence type="ECO:0000313" key="7">
    <source>
        <dbReference type="EMBL" id="KAH7301599.1"/>
    </source>
</evidence>
<evidence type="ECO:0000256" key="5">
    <source>
        <dbReference type="PIRSR" id="PIRSR604254-1"/>
    </source>
</evidence>
<protein>
    <recommendedName>
        <fullName evidence="9">Heptahelical transmembrane protein 4-like</fullName>
    </recommendedName>
</protein>
<feature type="transmembrane region" description="Helical" evidence="6">
    <location>
        <begin position="274"/>
        <end position="293"/>
    </location>
</feature>
<feature type="binding site" evidence="5">
    <location>
        <position position="342"/>
    </location>
    <ligand>
        <name>Zn(2+)</name>
        <dbReference type="ChEBI" id="CHEBI:29105"/>
    </ligand>
</feature>
<gene>
    <name evidence="7" type="ORF">KP509_23G033900</name>
</gene>
<dbReference type="GO" id="GO:0009725">
    <property type="term" value="P:response to hormone"/>
    <property type="evidence" value="ECO:0007669"/>
    <property type="project" value="TreeGrafter"/>
</dbReference>
<dbReference type="GO" id="GO:0016020">
    <property type="term" value="C:membrane"/>
    <property type="evidence" value="ECO:0007669"/>
    <property type="project" value="UniProtKB-SubCell"/>
</dbReference>
<feature type="transmembrane region" description="Helical" evidence="6">
    <location>
        <begin position="305"/>
        <end position="324"/>
    </location>
</feature>
<dbReference type="OMA" id="WRTFRVC"/>
<evidence type="ECO:0000256" key="2">
    <source>
        <dbReference type="ARBA" id="ARBA00022692"/>
    </source>
</evidence>
<feature type="transmembrane region" description="Helical" evidence="6">
    <location>
        <begin position="177"/>
        <end position="200"/>
    </location>
</feature>
<keyword evidence="2 6" id="KW-0812">Transmembrane</keyword>
<dbReference type="Pfam" id="PF03006">
    <property type="entry name" value="HlyIII"/>
    <property type="match status" value="1"/>
</dbReference>
<evidence type="ECO:0008006" key="9">
    <source>
        <dbReference type="Google" id="ProtNLM"/>
    </source>
</evidence>
<name>A0A8T2RYG9_CERRI</name>
<evidence type="ECO:0000256" key="4">
    <source>
        <dbReference type="ARBA" id="ARBA00023136"/>
    </source>
</evidence>
<evidence type="ECO:0000256" key="6">
    <source>
        <dbReference type="SAM" id="Phobius"/>
    </source>
</evidence>
<comment type="subcellular location">
    <subcellularLocation>
        <location evidence="1">Membrane</location>
        <topology evidence="1">Multi-pass membrane protein</topology>
    </subcellularLocation>
</comment>
<organism evidence="7 8">
    <name type="scientific">Ceratopteris richardii</name>
    <name type="common">Triangle waterfern</name>
    <dbReference type="NCBI Taxonomy" id="49495"/>
    <lineage>
        <taxon>Eukaryota</taxon>
        <taxon>Viridiplantae</taxon>
        <taxon>Streptophyta</taxon>
        <taxon>Embryophyta</taxon>
        <taxon>Tracheophyta</taxon>
        <taxon>Polypodiopsida</taxon>
        <taxon>Polypodiidae</taxon>
        <taxon>Polypodiales</taxon>
        <taxon>Pteridineae</taxon>
        <taxon>Pteridaceae</taxon>
        <taxon>Parkerioideae</taxon>
        <taxon>Ceratopteris</taxon>
    </lineage>
</organism>
<dbReference type="Proteomes" id="UP000825935">
    <property type="component" value="Chromosome 23"/>
</dbReference>
<feature type="binding site" evidence="5">
    <location>
        <position position="346"/>
    </location>
    <ligand>
        <name>Zn(2+)</name>
        <dbReference type="ChEBI" id="CHEBI:29105"/>
    </ligand>
</feature>
<feature type="binding site" evidence="5">
    <location>
        <position position="197"/>
    </location>
    <ligand>
        <name>Zn(2+)</name>
        <dbReference type="ChEBI" id="CHEBI:29105"/>
    </ligand>
</feature>
<keyword evidence="3 6" id="KW-1133">Transmembrane helix</keyword>
<comment type="caution">
    <text evidence="7">The sequence shown here is derived from an EMBL/GenBank/DDBJ whole genome shotgun (WGS) entry which is preliminary data.</text>
</comment>
<reference evidence="7 8" key="1">
    <citation type="submission" date="2021-08" db="EMBL/GenBank/DDBJ databases">
        <title>WGS assembly of Ceratopteris richardii.</title>
        <authorList>
            <person name="Marchant D.B."/>
            <person name="Chen G."/>
            <person name="Jenkins J."/>
            <person name="Shu S."/>
            <person name="Leebens-Mack J."/>
            <person name="Grimwood J."/>
            <person name="Schmutz J."/>
            <person name="Soltis P."/>
            <person name="Soltis D."/>
            <person name="Chen Z.-H."/>
        </authorList>
    </citation>
    <scope>NUCLEOTIDE SEQUENCE [LARGE SCALE GENOMIC DNA]</scope>
    <source>
        <strain evidence="7">Whitten #5841</strain>
        <tissue evidence="7">Leaf</tissue>
    </source>
</reference>
<sequence length="373" mass="42398">MMDKRAAEFLYACSSPAFERKSLERRHSRSTMCIRQSKYAGAVQNDQYDTSKMKHKDEEDRRSYVLLDYHACPEYLKDNEYIHSHYRAGLTFRQALTSLFRWHNETLNIWTHLVGFMLFLILTMSAVLEEGNMEMIARNTSDGELSLNISKHCLMGSILRDADKTVQQVTTRRVTRWPFFVFMCGSMFCLLASTLCHLFTCHSHAIASLLLRVDYAGIAVMIVTSFFPPVFYVFQCEPAWAWLYLTAISTMGAATLGVILAPALQNGIYRSLRALLFMALGLSGFIPAIHGILRNRGETVMPVTVGLELGMAGCYILGTCIYMVRVPERWKPGCFDLGGHSHNIFHVMVLGGAIFHYRAATLFLEWRETKGCM</sequence>
<keyword evidence="5" id="KW-0479">Metal-binding</keyword>
<evidence type="ECO:0000256" key="3">
    <source>
        <dbReference type="ARBA" id="ARBA00022989"/>
    </source>
</evidence>
<dbReference type="OrthoDB" id="529367at2759"/>
<feature type="transmembrane region" description="Helical" evidence="6">
    <location>
        <begin position="241"/>
        <end position="262"/>
    </location>
</feature>
<dbReference type="GO" id="GO:0038023">
    <property type="term" value="F:signaling receptor activity"/>
    <property type="evidence" value="ECO:0007669"/>
    <property type="project" value="TreeGrafter"/>
</dbReference>
<evidence type="ECO:0000313" key="8">
    <source>
        <dbReference type="Proteomes" id="UP000825935"/>
    </source>
</evidence>
<accession>A0A8T2RYG9</accession>
<dbReference type="PANTHER" id="PTHR20855">
    <property type="entry name" value="ADIPOR/PROGESTIN RECEPTOR-RELATED"/>
    <property type="match status" value="1"/>
</dbReference>
<keyword evidence="4 6" id="KW-0472">Membrane</keyword>
<dbReference type="GO" id="GO:0046872">
    <property type="term" value="F:metal ion binding"/>
    <property type="evidence" value="ECO:0007669"/>
    <property type="project" value="UniProtKB-KW"/>
</dbReference>
<evidence type="ECO:0000256" key="1">
    <source>
        <dbReference type="ARBA" id="ARBA00004141"/>
    </source>
</evidence>
<dbReference type="InterPro" id="IPR004254">
    <property type="entry name" value="AdipoR/HlyIII-related"/>
</dbReference>
<dbReference type="PANTHER" id="PTHR20855:SF115">
    <property type="entry name" value="HEPTAHELICAL TRANSMEMBRANE PROTEIN 1"/>
    <property type="match status" value="1"/>
</dbReference>
<feature type="transmembrane region" description="Helical" evidence="6">
    <location>
        <begin position="344"/>
        <end position="364"/>
    </location>
</feature>
<dbReference type="AlphaFoldDB" id="A0A8T2RYG9"/>
<proteinExistence type="predicted"/>
<dbReference type="GO" id="GO:0009744">
    <property type="term" value="P:response to sucrose"/>
    <property type="evidence" value="ECO:0007669"/>
    <property type="project" value="UniProtKB-ARBA"/>
</dbReference>
<keyword evidence="5" id="KW-0862">Zinc</keyword>
<dbReference type="EMBL" id="CM035428">
    <property type="protein sequence ID" value="KAH7301599.1"/>
    <property type="molecule type" value="Genomic_DNA"/>
</dbReference>